<sequence length="249" mass="26481">MTTTSEARRSGGGDGERLPAAGREGKEAALVQAMFDQVAPRYDLANAALSLGQDAHWRRVTARAAQPAGAHALDVAAGPGNVAVELVASGARRVTALDLSFNMLAEGARRGHDHIDWVNGDAQALPFPDASFDAVTISFGLRNVPDPARALREFARVTRPGGRVVVCEFANPTWAPFRAVYRRYLVGALPAMAKVVSSSPSAYRYLADSILAWPDRRAVADWIVAAGYAEVRVKDLAGGIVAVHRGVRA</sequence>
<dbReference type="RefSeq" id="WP_229730550.1">
    <property type="nucleotide sequence ID" value="NZ_BMHA01000005.1"/>
</dbReference>
<organism evidence="6 7">
    <name type="scientific">Egicoccus halophilus</name>
    <dbReference type="NCBI Taxonomy" id="1670830"/>
    <lineage>
        <taxon>Bacteria</taxon>
        <taxon>Bacillati</taxon>
        <taxon>Actinomycetota</taxon>
        <taxon>Nitriliruptoria</taxon>
        <taxon>Egicoccales</taxon>
        <taxon>Egicoccaceae</taxon>
        <taxon>Egicoccus</taxon>
    </lineage>
</organism>
<feature type="binding site" evidence="4">
    <location>
        <position position="138"/>
    </location>
    <ligand>
        <name>S-adenosyl-L-methionine</name>
        <dbReference type="ChEBI" id="CHEBI:59789"/>
    </ligand>
</feature>
<feature type="binding site" evidence="4">
    <location>
        <position position="98"/>
    </location>
    <ligand>
        <name>S-adenosyl-L-methionine</name>
        <dbReference type="ChEBI" id="CHEBI:59789"/>
    </ligand>
</feature>
<evidence type="ECO:0000313" key="7">
    <source>
        <dbReference type="Proteomes" id="UP000650511"/>
    </source>
</evidence>
<proteinExistence type="inferred from homology"/>
<dbReference type="HAMAP" id="MF_01813">
    <property type="entry name" value="MenG_UbiE_methyltr"/>
    <property type="match status" value="1"/>
</dbReference>
<comment type="function">
    <text evidence="4">Methyltransferase required for the conversion of demethylmenaquinol (DMKH2) to menaquinol (MKH2).</text>
</comment>
<keyword evidence="2 4" id="KW-0808">Transferase</keyword>
<keyword evidence="3 4" id="KW-0949">S-adenosyl-L-methionine</keyword>
<dbReference type="UniPathway" id="UPA00079">
    <property type="reaction ID" value="UER00169"/>
</dbReference>
<dbReference type="PANTHER" id="PTHR43591:SF24">
    <property type="entry name" value="2-METHOXY-6-POLYPRENYL-1,4-BENZOQUINOL METHYLASE, MITOCHONDRIAL"/>
    <property type="match status" value="1"/>
</dbReference>
<gene>
    <name evidence="4 6" type="primary">menG</name>
    <name evidence="6" type="ORF">GCM10011354_15450</name>
</gene>
<evidence type="ECO:0000256" key="4">
    <source>
        <dbReference type="HAMAP-Rule" id="MF_01813"/>
    </source>
</evidence>
<name>A0A8J3ETS0_9ACTN</name>
<comment type="caution">
    <text evidence="6">The sequence shown here is derived from an EMBL/GenBank/DDBJ whole genome shotgun (WGS) entry which is preliminary data.</text>
</comment>
<dbReference type="InterPro" id="IPR029063">
    <property type="entry name" value="SAM-dependent_MTases_sf"/>
</dbReference>
<evidence type="ECO:0000313" key="6">
    <source>
        <dbReference type="EMBL" id="GGI05711.1"/>
    </source>
</evidence>
<dbReference type="Pfam" id="PF01209">
    <property type="entry name" value="Ubie_methyltran"/>
    <property type="match status" value="1"/>
</dbReference>
<accession>A0A8J3ETS0</accession>
<dbReference type="EC" id="2.1.1.163" evidence="4"/>
<dbReference type="GO" id="GO:0009234">
    <property type="term" value="P:menaquinone biosynthetic process"/>
    <property type="evidence" value="ECO:0007669"/>
    <property type="project" value="UniProtKB-UniRule"/>
</dbReference>
<evidence type="ECO:0000256" key="2">
    <source>
        <dbReference type="ARBA" id="ARBA00022679"/>
    </source>
</evidence>
<dbReference type="EMBL" id="BMHA01000005">
    <property type="protein sequence ID" value="GGI05711.1"/>
    <property type="molecule type" value="Genomic_DNA"/>
</dbReference>
<dbReference type="CDD" id="cd02440">
    <property type="entry name" value="AdoMet_MTases"/>
    <property type="match status" value="1"/>
</dbReference>
<feature type="region of interest" description="Disordered" evidence="5">
    <location>
        <begin position="1"/>
        <end position="22"/>
    </location>
</feature>
<dbReference type="Proteomes" id="UP000650511">
    <property type="component" value="Unassembled WGS sequence"/>
</dbReference>
<dbReference type="NCBIfam" id="TIGR01934">
    <property type="entry name" value="MenG_MenH_UbiE"/>
    <property type="match status" value="1"/>
</dbReference>
<reference evidence="6" key="2">
    <citation type="submission" date="2020-09" db="EMBL/GenBank/DDBJ databases">
        <authorList>
            <person name="Sun Q."/>
            <person name="Zhou Y."/>
        </authorList>
    </citation>
    <scope>NUCLEOTIDE SEQUENCE</scope>
    <source>
        <strain evidence="6">CGMCC 1.14988</strain>
    </source>
</reference>
<comment type="pathway">
    <text evidence="4">Quinol/quinone metabolism; menaquinone biosynthesis; menaquinol from 1,4-dihydroxy-2-naphthoate: step 2/2.</text>
</comment>
<keyword evidence="7" id="KW-1185">Reference proteome</keyword>
<evidence type="ECO:0000256" key="3">
    <source>
        <dbReference type="ARBA" id="ARBA00022691"/>
    </source>
</evidence>
<comment type="catalytic activity">
    <reaction evidence="4">
        <text>a 2-demethylmenaquinol + S-adenosyl-L-methionine = a menaquinol + S-adenosyl-L-homocysteine + H(+)</text>
        <dbReference type="Rhea" id="RHEA:42640"/>
        <dbReference type="Rhea" id="RHEA-COMP:9539"/>
        <dbReference type="Rhea" id="RHEA-COMP:9563"/>
        <dbReference type="ChEBI" id="CHEBI:15378"/>
        <dbReference type="ChEBI" id="CHEBI:18151"/>
        <dbReference type="ChEBI" id="CHEBI:55437"/>
        <dbReference type="ChEBI" id="CHEBI:57856"/>
        <dbReference type="ChEBI" id="CHEBI:59789"/>
        <dbReference type="EC" id="2.1.1.163"/>
    </reaction>
</comment>
<dbReference type="SUPFAM" id="SSF53335">
    <property type="entry name" value="S-adenosyl-L-methionine-dependent methyltransferases"/>
    <property type="match status" value="1"/>
</dbReference>
<dbReference type="Gene3D" id="3.40.50.150">
    <property type="entry name" value="Vaccinia Virus protein VP39"/>
    <property type="match status" value="1"/>
</dbReference>
<evidence type="ECO:0000256" key="1">
    <source>
        <dbReference type="ARBA" id="ARBA00022603"/>
    </source>
</evidence>
<dbReference type="PROSITE" id="PS01183">
    <property type="entry name" value="UBIE_1"/>
    <property type="match status" value="1"/>
</dbReference>
<dbReference type="GO" id="GO:0043770">
    <property type="term" value="F:demethylmenaquinone methyltransferase activity"/>
    <property type="evidence" value="ECO:0007669"/>
    <property type="project" value="UniProtKB-UniRule"/>
</dbReference>
<dbReference type="AlphaFoldDB" id="A0A8J3ETS0"/>
<dbReference type="PANTHER" id="PTHR43591">
    <property type="entry name" value="METHYLTRANSFERASE"/>
    <property type="match status" value="1"/>
</dbReference>
<keyword evidence="1 4" id="KW-0489">Methyltransferase</keyword>
<dbReference type="PROSITE" id="PS51608">
    <property type="entry name" value="SAM_MT_UBIE"/>
    <property type="match status" value="1"/>
</dbReference>
<comment type="similarity">
    <text evidence="4">Belongs to the class I-like SAM-binding methyltransferase superfamily. MenG/UbiE family.</text>
</comment>
<comment type="caution">
    <text evidence="4">Lacks conserved residue(s) required for the propagation of feature annotation.</text>
</comment>
<keyword evidence="4" id="KW-0474">Menaquinone biosynthesis</keyword>
<reference evidence="6" key="1">
    <citation type="journal article" date="2014" name="Int. J. Syst. Evol. Microbiol.">
        <title>Complete genome sequence of Corynebacterium casei LMG S-19264T (=DSM 44701T), isolated from a smear-ripened cheese.</title>
        <authorList>
            <consortium name="US DOE Joint Genome Institute (JGI-PGF)"/>
            <person name="Walter F."/>
            <person name="Albersmeier A."/>
            <person name="Kalinowski J."/>
            <person name="Ruckert C."/>
        </authorList>
    </citation>
    <scope>NUCLEOTIDE SEQUENCE</scope>
    <source>
        <strain evidence="6">CGMCC 1.14988</strain>
    </source>
</reference>
<dbReference type="InterPro" id="IPR023576">
    <property type="entry name" value="UbiE/COQ5_MeTrFase_CS"/>
</dbReference>
<dbReference type="GO" id="GO:0032259">
    <property type="term" value="P:methylation"/>
    <property type="evidence" value="ECO:0007669"/>
    <property type="project" value="UniProtKB-KW"/>
</dbReference>
<protein>
    <recommendedName>
        <fullName evidence="4">Demethylmenaquinone methyltransferase</fullName>
        <ecNumber evidence="4">2.1.1.163</ecNumber>
    </recommendedName>
</protein>
<evidence type="ECO:0000256" key="5">
    <source>
        <dbReference type="SAM" id="MobiDB-lite"/>
    </source>
</evidence>
<dbReference type="InterPro" id="IPR004033">
    <property type="entry name" value="UbiE/COQ5_MeTrFase"/>
</dbReference>
<feature type="binding site" evidence="4">
    <location>
        <begin position="121"/>
        <end position="122"/>
    </location>
    <ligand>
        <name>S-adenosyl-L-methionine</name>
        <dbReference type="ChEBI" id="CHEBI:59789"/>
    </ligand>
</feature>